<keyword evidence="3" id="KW-0378">Hydrolase</keyword>
<keyword evidence="1" id="KW-0812">Transmembrane</keyword>
<evidence type="ECO:0000313" key="3">
    <source>
        <dbReference type="EMBL" id="BAO66326.1"/>
    </source>
</evidence>
<feature type="transmembrane region" description="Helical" evidence="1">
    <location>
        <begin position="20"/>
        <end position="40"/>
    </location>
</feature>
<organism evidence="3 4">
    <name type="scientific">Candidatus Karelsulcia muelleri PSPU</name>
    <dbReference type="NCBI Taxonomy" id="1189303"/>
    <lineage>
        <taxon>Bacteria</taxon>
        <taxon>Pseudomonadati</taxon>
        <taxon>Bacteroidota</taxon>
        <taxon>Flavobacteriia</taxon>
        <taxon>Flavobacteriales</taxon>
        <taxon>Candidatus Karelsulcia</taxon>
    </lineage>
</organism>
<evidence type="ECO:0000259" key="2">
    <source>
        <dbReference type="Pfam" id="PF02517"/>
    </source>
</evidence>
<dbReference type="AlphaFoldDB" id="A0AAD1EXF4"/>
<protein>
    <submittedName>
        <fullName evidence="3">CAAX amino terminal protease family protein</fullName>
    </submittedName>
</protein>
<dbReference type="GO" id="GO:0080120">
    <property type="term" value="P:CAAX-box protein maturation"/>
    <property type="evidence" value="ECO:0007669"/>
    <property type="project" value="UniProtKB-ARBA"/>
</dbReference>
<dbReference type="PANTHER" id="PTHR36435">
    <property type="entry name" value="SLR1288 PROTEIN"/>
    <property type="match status" value="1"/>
</dbReference>
<dbReference type="Pfam" id="PF02517">
    <property type="entry name" value="Rce1-like"/>
    <property type="match status" value="1"/>
</dbReference>
<name>A0AAD1EXF4_9FLAO</name>
<dbReference type="EMBL" id="AP013293">
    <property type="protein sequence ID" value="BAO66326.1"/>
    <property type="molecule type" value="Genomic_DNA"/>
</dbReference>
<dbReference type="InterPro" id="IPR003675">
    <property type="entry name" value="Rce1/LyrA-like_dom"/>
</dbReference>
<keyword evidence="3" id="KW-0645">Protease</keyword>
<dbReference type="RefSeq" id="WP_075050673.1">
    <property type="nucleotide sequence ID" value="NZ_AP013293.1"/>
</dbReference>
<dbReference type="Proteomes" id="UP000031659">
    <property type="component" value="Chromosome"/>
</dbReference>
<dbReference type="KEGG" id="smup:SMPSPU_170"/>
<dbReference type="InterPro" id="IPR052710">
    <property type="entry name" value="CAAX_protease"/>
</dbReference>
<evidence type="ECO:0000313" key="4">
    <source>
        <dbReference type="Proteomes" id="UP000031659"/>
    </source>
</evidence>
<accession>A0AAD1EXF4</accession>
<dbReference type="PANTHER" id="PTHR36435:SF1">
    <property type="entry name" value="CAAX AMINO TERMINAL PROTEASE FAMILY PROTEIN"/>
    <property type="match status" value="1"/>
</dbReference>
<feature type="domain" description="CAAX prenyl protease 2/Lysostaphin resistance protein A-like" evidence="2">
    <location>
        <begin position="130"/>
        <end position="216"/>
    </location>
</feature>
<proteinExistence type="predicted"/>
<keyword evidence="1" id="KW-0472">Membrane</keyword>
<dbReference type="GO" id="GO:0004175">
    <property type="term" value="F:endopeptidase activity"/>
    <property type="evidence" value="ECO:0007669"/>
    <property type="project" value="UniProtKB-ARBA"/>
</dbReference>
<feature type="transmembrane region" description="Helical" evidence="1">
    <location>
        <begin position="85"/>
        <end position="110"/>
    </location>
</feature>
<evidence type="ECO:0000256" key="1">
    <source>
        <dbReference type="SAM" id="Phobius"/>
    </source>
</evidence>
<feature type="transmembrane region" description="Helical" evidence="1">
    <location>
        <begin position="195"/>
        <end position="212"/>
    </location>
</feature>
<sequence>MTKIIYVLNSKFSYKYSIEIILKFIIFKILTLILKNYFYILNINKYTLFYTLYIFPYILIYIYIKNNKNNKKIIFLKKKNKKINYYFFFIFIIFIILFNNYFCGLNKFFVSKQSLKDIKNLDIKTYKYPYIFIPTITLLAPFFEEILFRGIILNILYNNEDPIKAILFSSLLFGFIHMNILQFISGFFIGNIIGVSYVTTFSINICILIHIYNNMIAIISSNKFLSLYDKSKILILILSITIVIDKKLNNKIRWAYL</sequence>
<feature type="transmembrane region" description="Helical" evidence="1">
    <location>
        <begin position="46"/>
        <end position="64"/>
    </location>
</feature>
<gene>
    <name evidence="3" type="primary">sagE</name>
    <name evidence="3" type="ORF">SMPSPU_170</name>
</gene>
<keyword evidence="1" id="KW-1133">Transmembrane helix</keyword>
<feature type="transmembrane region" description="Helical" evidence="1">
    <location>
        <begin position="130"/>
        <end position="153"/>
    </location>
</feature>
<reference evidence="3 4" key="1">
    <citation type="journal article" date="2014" name="ISME J.">
        <title>Swapping symbionts in spittlebugs: evolutionary replacement of a reduced genome symbiont.</title>
        <authorList>
            <person name="Koga R."/>
            <person name="Moran N.A."/>
        </authorList>
    </citation>
    <scope>NUCLEOTIDE SEQUENCE [LARGE SCALE GENOMIC DNA]</scope>
    <source>
        <strain evidence="3 4">PSPU</strain>
    </source>
</reference>
<feature type="transmembrane region" description="Helical" evidence="1">
    <location>
        <begin position="165"/>
        <end position="189"/>
    </location>
</feature>
<dbReference type="GO" id="GO:0006508">
    <property type="term" value="P:proteolysis"/>
    <property type="evidence" value="ECO:0007669"/>
    <property type="project" value="UniProtKB-KW"/>
</dbReference>